<name>A0ABV4WQP6_9CYAN</name>
<dbReference type="Gene3D" id="2.160.20.10">
    <property type="entry name" value="Single-stranded right-handed beta-helix, Pectin lyase-like"/>
    <property type="match status" value="1"/>
</dbReference>
<keyword evidence="4" id="KW-1185">Reference proteome</keyword>
<evidence type="ECO:0000256" key="1">
    <source>
        <dbReference type="SAM" id="SignalP"/>
    </source>
</evidence>
<protein>
    <submittedName>
        <fullName evidence="3">Filamentous hemagglutinin N-terminal domain-containing protein</fullName>
    </submittedName>
</protein>
<organism evidence="3 4">
    <name type="scientific">Floridaenema evergladense BLCC-F167</name>
    <dbReference type="NCBI Taxonomy" id="3153639"/>
    <lineage>
        <taxon>Bacteria</taxon>
        <taxon>Bacillati</taxon>
        <taxon>Cyanobacteriota</taxon>
        <taxon>Cyanophyceae</taxon>
        <taxon>Oscillatoriophycideae</taxon>
        <taxon>Aerosakkonematales</taxon>
        <taxon>Aerosakkonemataceae</taxon>
        <taxon>Floridanema</taxon>
        <taxon>Floridanema evergladense</taxon>
    </lineage>
</organism>
<dbReference type="Proteomes" id="UP001576780">
    <property type="component" value="Unassembled WGS sequence"/>
</dbReference>
<dbReference type="Pfam" id="PF05860">
    <property type="entry name" value="TPS"/>
    <property type="match status" value="1"/>
</dbReference>
<feature type="chain" id="PRO_5047144530" evidence="1">
    <location>
        <begin position="22"/>
        <end position="114"/>
    </location>
</feature>
<keyword evidence="1" id="KW-0732">Signal</keyword>
<evidence type="ECO:0000313" key="3">
    <source>
        <dbReference type="EMBL" id="MFB2837412.1"/>
    </source>
</evidence>
<proteinExistence type="predicted"/>
<dbReference type="InterPro" id="IPR012334">
    <property type="entry name" value="Pectin_lyas_fold"/>
</dbReference>
<accession>A0ABV4WQP6</accession>
<feature type="signal peptide" evidence="1">
    <location>
        <begin position="1"/>
        <end position="21"/>
    </location>
</feature>
<dbReference type="RefSeq" id="WP_413279762.1">
    <property type="nucleotide sequence ID" value="NZ_JBHFNT010000211.1"/>
</dbReference>
<evidence type="ECO:0000313" key="4">
    <source>
        <dbReference type="Proteomes" id="UP001576780"/>
    </source>
</evidence>
<gene>
    <name evidence="3" type="ORF">ACE1CA_23035</name>
</gene>
<dbReference type="EMBL" id="JBHFNT010000211">
    <property type="protein sequence ID" value="MFB2837412.1"/>
    <property type="molecule type" value="Genomic_DNA"/>
</dbReference>
<dbReference type="SUPFAM" id="SSF51126">
    <property type="entry name" value="Pectin lyase-like"/>
    <property type="match status" value="1"/>
</dbReference>
<dbReference type="InterPro" id="IPR011050">
    <property type="entry name" value="Pectin_lyase_fold/virulence"/>
</dbReference>
<feature type="non-terminal residue" evidence="3">
    <location>
        <position position="114"/>
    </location>
</feature>
<evidence type="ECO:0000259" key="2">
    <source>
        <dbReference type="Pfam" id="PF05860"/>
    </source>
</evidence>
<feature type="domain" description="Filamentous haemagglutinin FhaB/tRNA nuclease CdiA-like TPS" evidence="2">
    <location>
        <begin position="21"/>
        <end position="114"/>
    </location>
</feature>
<sequence>MRNKTIILTIPFLLVSFQVNAQIIPDTTLPNNSLVTPNSNTFIINGGSTAGRNLFHSFQEFSIPTGREAFFNNANNIQHIFSRVTGGKISNIDGLIRANGTANLFFINPNGIIF</sequence>
<comment type="caution">
    <text evidence="3">The sequence shown here is derived from an EMBL/GenBank/DDBJ whole genome shotgun (WGS) entry which is preliminary data.</text>
</comment>
<reference evidence="3 4" key="1">
    <citation type="submission" date="2024-09" db="EMBL/GenBank/DDBJ databases">
        <title>Floridaenema gen nov. (Aerosakkonemataceae, Aerosakkonematales ord. nov., Cyanobacteria) from benthic tropical and subtropical fresh waters, with the description of four new species.</title>
        <authorList>
            <person name="Moretto J.A."/>
            <person name="Berthold D.E."/>
            <person name="Lefler F.W."/>
            <person name="Huang I.-S."/>
            <person name="Laughinghouse H. IV."/>
        </authorList>
    </citation>
    <scope>NUCLEOTIDE SEQUENCE [LARGE SCALE GENOMIC DNA]</scope>
    <source>
        <strain evidence="3 4">BLCC-F167</strain>
    </source>
</reference>
<dbReference type="InterPro" id="IPR008638">
    <property type="entry name" value="FhaB/CdiA-like_TPS"/>
</dbReference>
<dbReference type="NCBIfam" id="TIGR01901">
    <property type="entry name" value="adhes_NPXG"/>
    <property type="match status" value="1"/>
</dbReference>